<keyword evidence="2" id="KW-1185">Reference proteome</keyword>
<evidence type="ECO:0000313" key="2">
    <source>
        <dbReference type="Proteomes" id="UP000269721"/>
    </source>
</evidence>
<protein>
    <submittedName>
        <fullName evidence="1">Uncharacterized protein</fullName>
    </submittedName>
</protein>
<evidence type="ECO:0000313" key="1">
    <source>
        <dbReference type="EMBL" id="RKO84010.1"/>
    </source>
</evidence>
<dbReference type="EMBL" id="ML000595">
    <property type="protein sequence ID" value="RKO84010.1"/>
    <property type="molecule type" value="Genomic_DNA"/>
</dbReference>
<proteinExistence type="predicted"/>
<dbReference type="OrthoDB" id="10044090at2759"/>
<dbReference type="Proteomes" id="UP000269721">
    <property type="component" value="Unassembled WGS sequence"/>
</dbReference>
<reference evidence="2" key="1">
    <citation type="journal article" date="2018" name="Nat. Microbiol.">
        <title>Leveraging single-cell genomics to expand the fungal tree of life.</title>
        <authorList>
            <person name="Ahrendt S.R."/>
            <person name="Quandt C.A."/>
            <person name="Ciobanu D."/>
            <person name="Clum A."/>
            <person name="Salamov A."/>
            <person name="Andreopoulos B."/>
            <person name="Cheng J.F."/>
            <person name="Woyke T."/>
            <person name="Pelin A."/>
            <person name="Henrissat B."/>
            <person name="Reynolds N.K."/>
            <person name="Benny G.L."/>
            <person name="Smith M.E."/>
            <person name="James T.Y."/>
            <person name="Grigoriev I.V."/>
        </authorList>
    </citation>
    <scope>NUCLEOTIDE SEQUENCE [LARGE SCALE GENOMIC DNA]</scope>
</reference>
<gene>
    <name evidence="1" type="ORF">BDK51DRAFT_32502</name>
</gene>
<name>A0A4P9W0D6_9FUNG</name>
<organism evidence="1 2">
    <name type="scientific">Blyttiomyces helicus</name>
    <dbReference type="NCBI Taxonomy" id="388810"/>
    <lineage>
        <taxon>Eukaryota</taxon>
        <taxon>Fungi</taxon>
        <taxon>Fungi incertae sedis</taxon>
        <taxon>Chytridiomycota</taxon>
        <taxon>Chytridiomycota incertae sedis</taxon>
        <taxon>Chytridiomycetes</taxon>
        <taxon>Chytridiomycetes incertae sedis</taxon>
        <taxon>Blyttiomyces</taxon>
    </lineage>
</organism>
<accession>A0A4P9W0D6</accession>
<dbReference type="AlphaFoldDB" id="A0A4P9W0D6"/>
<sequence length="392" mass="42898">MHLQIQPNLQIAPSAVPCPDGTPLPNLSRLDALAQELAPFVVVDERPTLPPQKVSAGLAPRKKREAFVENISYNFLDALLHHARPSTTAVAGEFFEAGGGRERGGKGLGDVRTLLMHTAKAKIGVTARLEVMVDTLEMTIAADTVDVMRRIALSLAMTDLQRQHSDSGVFKVVLVFHQNVGLNGFAGLDSIYLNVHAWDTIWENTISKRQSEEGDMQYHKNLPVAFLIEAAILALHGFGHVLCHRITDDLNFSTPSFALGPPSLAGEREAGRLTEANLWGLAAKTFMNPRNLAWLDTWWLESWGECIQENRDLPPYEDYVGADDAVDCVEYRGAGGAGCANRLSRLMPSLGWVRASPNDGTLMISFSLLKWGRTADLQSSTIASFGVLKCAR</sequence>